<organism evidence="4 5">
    <name type="scientific">Methanoliparum thermophilum</name>
    <dbReference type="NCBI Taxonomy" id="2491083"/>
    <lineage>
        <taxon>Archaea</taxon>
        <taxon>Methanobacteriati</taxon>
        <taxon>Methanobacteriota</taxon>
        <taxon>Candidatus Methanoliparia</taxon>
        <taxon>Candidatus Methanoliparales</taxon>
        <taxon>Candidatus Methanoliparaceae</taxon>
        <taxon>Candidatus Methanoliparum</taxon>
    </lineage>
</organism>
<evidence type="ECO:0000256" key="2">
    <source>
        <dbReference type="SAM" id="Phobius"/>
    </source>
</evidence>
<accession>A0A520KRH5</accession>
<evidence type="ECO:0000313" key="4">
    <source>
        <dbReference type="EMBL" id="RZN64302.1"/>
    </source>
</evidence>
<evidence type="ECO:0000259" key="3">
    <source>
        <dbReference type="SMART" id="SM00062"/>
    </source>
</evidence>
<protein>
    <submittedName>
        <fullName evidence="4">Phosphonate ABC transporter substrate-binding protein</fullName>
    </submittedName>
</protein>
<dbReference type="NCBIfam" id="TIGR03431">
    <property type="entry name" value="PhnD"/>
    <property type="match status" value="1"/>
</dbReference>
<dbReference type="PANTHER" id="PTHR35841">
    <property type="entry name" value="PHOSPHONATES-BINDING PERIPLASMIC PROTEIN"/>
    <property type="match status" value="1"/>
</dbReference>
<keyword evidence="2" id="KW-1133">Transmembrane helix</keyword>
<dbReference type="SUPFAM" id="SSF53850">
    <property type="entry name" value="Periplasmic binding protein-like II"/>
    <property type="match status" value="1"/>
</dbReference>
<evidence type="ECO:0000313" key="5">
    <source>
        <dbReference type="Proteomes" id="UP000317158"/>
    </source>
</evidence>
<keyword evidence="2" id="KW-0812">Transmembrane</keyword>
<sequence>METKIKRIAIGATIGIIGIIVIAAVLGGWFGSKDIQSNPRVLNIGLIPAEDNEEMVKKFKPTIEYLEKKLGTKVEPFVATDYSGVIEAMRSKKIDIAFLGPFSYVLAVDKADAEAFAVGVRDNGKSTYKSIIVTHKDSGIKNLEDLKGKDFAFVDPASTSGNLIPRAMFKKAGIDPDKDFKSVTYAGGHDAAELAVKHKKVHAAADNDITYGRMLNEKLISATENVIIAESDPIPGSPVAYRSDLPADLKKKIKDAFLQMHKESKEALSGYGKIIRYDEAKDSEYDPIRDVAKILNLDLSKMN</sequence>
<dbReference type="InterPro" id="IPR005770">
    <property type="entry name" value="PhnD"/>
</dbReference>
<gene>
    <name evidence="4" type="primary">phnD</name>
    <name evidence="4" type="ORF">EF806_04810</name>
</gene>
<dbReference type="InterPro" id="IPR017797">
    <property type="entry name" value="Phosphnate-bd"/>
</dbReference>
<proteinExistence type="predicted"/>
<dbReference type="GO" id="GO:0015716">
    <property type="term" value="P:organic phosphonate transport"/>
    <property type="evidence" value="ECO:0007669"/>
    <property type="project" value="InterPro"/>
</dbReference>
<name>A0A520KRH5_METT2</name>
<feature type="domain" description="Solute-binding protein family 3/N-terminal" evidence="3">
    <location>
        <begin position="41"/>
        <end position="275"/>
    </location>
</feature>
<keyword evidence="1" id="KW-0732">Signal</keyword>
<dbReference type="EMBL" id="RXIF01000007">
    <property type="protein sequence ID" value="RZN64302.1"/>
    <property type="molecule type" value="Genomic_DNA"/>
</dbReference>
<feature type="transmembrane region" description="Helical" evidence="2">
    <location>
        <begin position="7"/>
        <end position="30"/>
    </location>
</feature>
<dbReference type="Gene3D" id="3.40.190.10">
    <property type="entry name" value="Periplasmic binding protein-like II"/>
    <property type="match status" value="2"/>
</dbReference>
<dbReference type="Pfam" id="PF12974">
    <property type="entry name" value="Phosphonate-bd"/>
    <property type="match status" value="1"/>
</dbReference>
<dbReference type="NCBIfam" id="TIGR01098">
    <property type="entry name" value="3A0109s03R"/>
    <property type="match status" value="1"/>
</dbReference>
<reference evidence="4 5" key="1">
    <citation type="journal article" date="2019" name="Nat. Microbiol.">
        <title>Wide diversity of methane and short-chain alkane metabolisms in uncultured archaea.</title>
        <authorList>
            <person name="Borrel G."/>
            <person name="Adam P.S."/>
            <person name="McKay L.J."/>
            <person name="Chen L.X."/>
            <person name="Sierra-Garcia I.N."/>
            <person name="Sieber C.M."/>
            <person name="Letourneur Q."/>
            <person name="Ghozlane A."/>
            <person name="Andersen G.L."/>
            <person name="Li W.J."/>
            <person name="Hallam S.J."/>
            <person name="Muyzer G."/>
            <person name="de Oliveira V.M."/>
            <person name="Inskeep W.P."/>
            <person name="Banfield J.F."/>
            <person name="Gribaldo S."/>
        </authorList>
    </citation>
    <scope>NUCLEOTIDE SEQUENCE [LARGE SCALE GENOMIC DNA]</scope>
    <source>
        <strain evidence="4">NM1a</strain>
    </source>
</reference>
<dbReference type="Proteomes" id="UP000317158">
    <property type="component" value="Unassembled WGS sequence"/>
</dbReference>
<dbReference type="CDD" id="cd01071">
    <property type="entry name" value="PBP2_PhnD_like"/>
    <property type="match status" value="1"/>
</dbReference>
<dbReference type="GO" id="GO:0055085">
    <property type="term" value="P:transmembrane transport"/>
    <property type="evidence" value="ECO:0007669"/>
    <property type="project" value="InterPro"/>
</dbReference>
<comment type="caution">
    <text evidence="4">The sequence shown here is derived from an EMBL/GenBank/DDBJ whole genome shotgun (WGS) entry which is preliminary data.</text>
</comment>
<dbReference type="PANTHER" id="PTHR35841:SF1">
    <property type="entry name" value="PHOSPHONATES-BINDING PERIPLASMIC PROTEIN"/>
    <property type="match status" value="1"/>
</dbReference>
<dbReference type="AlphaFoldDB" id="A0A520KRH5"/>
<dbReference type="InterPro" id="IPR001638">
    <property type="entry name" value="Solute-binding_3/MltF_N"/>
</dbReference>
<dbReference type="SMART" id="SM00062">
    <property type="entry name" value="PBPb"/>
    <property type="match status" value="1"/>
</dbReference>
<keyword evidence="2" id="KW-0472">Membrane</keyword>
<evidence type="ECO:0000256" key="1">
    <source>
        <dbReference type="ARBA" id="ARBA00022729"/>
    </source>
</evidence>
<dbReference type="GO" id="GO:0043190">
    <property type="term" value="C:ATP-binding cassette (ABC) transporter complex"/>
    <property type="evidence" value="ECO:0007669"/>
    <property type="project" value="InterPro"/>
</dbReference>